<sequence length="43" mass="5144">MTEATNTVMRRKAGNWNVAWPSRLRPEHDWEDLESAEEDRVMK</sequence>
<gene>
    <name evidence="1" type="ORF">LT85_4142</name>
</gene>
<organism evidence="1 2">
    <name type="scientific">Collimonas arenae</name>
    <dbReference type="NCBI Taxonomy" id="279058"/>
    <lineage>
        <taxon>Bacteria</taxon>
        <taxon>Pseudomonadati</taxon>
        <taxon>Pseudomonadota</taxon>
        <taxon>Betaproteobacteria</taxon>
        <taxon>Burkholderiales</taxon>
        <taxon>Oxalobacteraceae</taxon>
        <taxon>Collimonas</taxon>
    </lineage>
</organism>
<keyword evidence="2" id="KW-1185">Reference proteome</keyword>
<proteinExistence type="predicted"/>
<evidence type="ECO:0000313" key="1">
    <source>
        <dbReference type="EMBL" id="AIY43300.1"/>
    </source>
</evidence>
<dbReference type="STRING" id="279058.LT85_4142"/>
<dbReference type="AlphaFoldDB" id="A0A0A1FHZ6"/>
<dbReference type="KEGG" id="care:LT85_4142"/>
<reference evidence="2" key="1">
    <citation type="journal article" date="2014" name="Soil Biol. Biochem.">
        <title>Structure and function of bacterial communities in ageing soils: Insights from the Mendocino ecological staircase.</title>
        <authorList>
            <person name="Uroz S."/>
            <person name="Tech J.J."/>
            <person name="Sawaya N.A."/>
            <person name="Frey-Klett P."/>
            <person name="Leveau J.H.J."/>
        </authorList>
    </citation>
    <scope>NUCLEOTIDE SEQUENCE [LARGE SCALE GENOMIC DNA]</scope>
    <source>
        <strain evidence="2">Cal35</strain>
    </source>
</reference>
<name>A0A0A1FHZ6_9BURK</name>
<dbReference type="EMBL" id="CP009962">
    <property type="protein sequence ID" value="AIY43300.1"/>
    <property type="molecule type" value="Genomic_DNA"/>
</dbReference>
<accession>A0A0A1FHZ6</accession>
<protein>
    <submittedName>
        <fullName evidence="1">Uncharacterized protein</fullName>
    </submittedName>
</protein>
<dbReference type="Proteomes" id="UP000030302">
    <property type="component" value="Chromosome"/>
</dbReference>
<dbReference type="HOGENOM" id="CLU_3232135_0_0_4"/>
<evidence type="ECO:0000313" key="2">
    <source>
        <dbReference type="Proteomes" id="UP000030302"/>
    </source>
</evidence>